<keyword evidence="5 6" id="KW-0413">Isomerase</keyword>
<dbReference type="NCBIfam" id="NF009487">
    <property type="entry name" value="PRK12849.1"/>
    <property type="match status" value="1"/>
</dbReference>
<dbReference type="EMBL" id="BMIB01000003">
    <property type="protein sequence ID" value="GGH73377.1"/>
    <property type="molecule type" value="Genomic_DNA"/>
</dbReference>
<keyword evidence="6" id="KW-0963">Cytoplasm</keyword>
<evidence type="ECO:0000256" key="7">
    <source>
        <dbReference type="RuleBase" id="RU000418"/>
    </source>
</evidence>
<dbReference type="GO" id="GO:0016853">
    <property type="term" value="F:isomerase activity"/>
    <property type="evidence" value="ECO:0007669"/>
    <property type="project" value="UniProtKB-KW"/>
</dbReference>
<keyword evidence="2 6" id="KW-0547">Nucleotide-binding</keyword>
<keyword evidence="4 6" id="KW-0143">Chaperone</keyword>
<feature type="binding site" evidence="6">
    <location>
        <position position="50"/>
    </location>
    <ligand>
        <name>ATP</name>
        <dbReference type="ChEBI" id="CHEBI:30616"/>
    </ligand>
</feature>
<dbReference type="InterPro" id="IPR018370">
    <property type="entry name" value="Chaperonin_Cpn60_CS"/>
</dbReference>
<gene>
    <name evidence="6 10" type="primary">groL</name>
    <name evidence="6" type="synonym">groEL</name>
    <name evidence="10" type="ORF">GCM10011379_34830</name>
</gene>
<reference evidence="10" key="2">
    <citation type="submission" date="2020-09" db="EMBL/GenBank/DDBJ databases">
        <authorList>
            <person name="Sun Q."/>
            <person name="Zhou Y."/>
        </authorList>
    </citation>
    <scope>NUCLEOTIDE SEQUENCE</scope>
    <source>
        <strain evidence="10">CGMCC 1.15290</strain>
    </source>
</reference>
<dbReference type="Gene3D" id="3.50.7.10">
    <property type="entry name" value="GroEL"/>
    <property type="match status" value="1"/>
</dbReference>
<keyword evidence="11" id="KW-1185">Reference proteome</keyword>
<protein>
    <recommendedName>
        <fullName evidence="6">Chaperonin GroEL</fullName>
        <ecNumber evidence="6">5.6.1.7</ecNumber>
    </recommendedName>
    <alternativeName>
        <fullName evidence="6">60 kDa chaperonin</fullName>
    </alternativeName>
    <alternativeName>
        <fullName evidence="6">Chaperonin-60</fullName>
        <shortName evidence="6">Cpn60</shortName>
    </alternativeName>
</protein>
<dbReference type="SUPFAM" id="SSF54849">
    <property type="entry name" value="GroEL-intermediate domain like"/>
    <property type="match status" value="1"/>
</dbReference>
<dbReference type="NCBIfam" id="NF009489">
    <property type="entry name" value="PRK12851.1"/>
    <property type="match status" value="1"/>
</dbReference>
<dbReference type="EC" id="5.6.1.7" evidence="6"/>
<keyword evidence="3 6" id="KW-0067">ATP-binding</keyword>
<dbReference type="GO" id="GO:0005524">
    <property type="term" value="F:ATP binding"/>
    <property type="evidence" value="ECO:0007669"/>
    <property type="project" value="UniProtKB-UniRule"/>
</dbReference>
<evidence type="ECO:0000313" key="11">
    <source>
        <dbReference type="Proteomes" id="UP000627292"/>
    </source>
</evidence>
<evidence type="ECO:0000256" key="1">
    <source>
        <dbReference type="ARBA" id="ARBA00006607"/>
    </source>
</evidence>
<sequence>MSKQLFFETDARSKMKKGVDTLANAVKVTLGPKGRNVVLEKKYGAPAVTKDGVSVAKEIELEDAIENMGAQMVKQVASKTADIAGDGTTTATVLAQILVNEGLKNVAAGANPMDIKRGMDKAVKAVVESLQSQSLPVDTSHKKIEQVATISANSDEAIGKLIAEAFAKVGTEGVITVEEARGTATTVEVVEGMQFDKGYISPYFVTNTDKMQAELQQPYILLCDRKLSAMKDLVGILEKTSQTGRPLLIIAEDIDGEALATLVVNRIRGVLKVVAVKAPGFGDRRKEMLQDIAVLTKGTVISEEQGYKLENADVTYLGTAASVVIDKDNTTIIGGNGDKEAITARVNQLKNQIENSNSDYDREKLRERLAKLSGGVAVLYVGAATEVEMKEKKDRVDDALNATRAAVEEGIIPGGGVAFIRAQKAISELRGVNEDETTGIHIVQRALEEPLRQIVRNGGMEEGSVVIQKVREGKADYGFNARTSVYEPLLEAGVIDPTKVARVAIENAASIAGMVLTTECVVADKPKEKVAAAPLMPAMDY</sequence>
<dbReference type="GO" id="GO:0051082">
    <property type="term" value="F:unfolded protein binding"/>
    <property type="evidence" value="ECO:0007669"/>
    <property type="project" value="UniProtKB-UniRule"/>
</dbReference>
<dbReference type="InterPro" id="IPR027413">
    <property type="entry name" value="GROEL-like_equatorial_sf"/>
</dbReference>
<organism evidence="10 11">
    <name type="scientific">Filimonas zeae</name>
    <dbReference type="NCBI Taxonomy" id="1737353"/>
    <lineage>
        <taxon>Bacteria</taxon>
        <taxon>Pseudomonadati</taxon>
        <taxon>Bacteroidota</taxon>
        <taxon>Chitinophagia</taxon>
        <taxon>Chitinophagales</taxon>
        <taxon>Chitinophagaceae</taxon>
        <taxon>Filimonas</taxon>
    </lineage>
</organism>
<dbReference type="PANTHER" id="PTHR45633">
    <property type="entry name" value="60 KDA HEAT SHOCK PROTEIN, MITOCHONDRIAL"/>
    <property type="match status" value="1"/>
</dbReference>
<evidence type="ECO:0000313" key="10">
    <source>
        <dbReference type="EMBL" id="GGH73377.1"/>
    </source>
</evidence>
<evidence type="ECO:0000256" key="3">
    <source>
        <dbReference type="ARBA" id="ARBA00022840"/>
    </source>
</evidence>
<dbReference type="NCBIfam" id="NF000592">
    <property type="entry name" value="PRK00013.1"/>
    <property type="match status" value="1"/>
</dbReference>
<dbReference type="Pfam" id="PF00118">
    <property type="entry name" value="Cpn60_TCP1"/>
    <property type="match status" value="1"/>
</dbReference>
<dbReference type="SUPFAM" id="SSF52029">
    <property type="entry name" value="GroEL apical domain-like"/>
    <property type="match status" value="1"/>
</dbReference>
<comment type="function">
    <text evidence="6 8">Together with its co-chaperonin GroES, plays an essential role in assisting protein folding. The GroEL-GroES system forms a nano-cage that allows encapsulation of the non-native substrate proteins and provides a physical environment optimized to promote and accelerate protein folding.</text>
</comment>
<feature type="binding site" evidence="6">
    <location>
        <begin position="29"/>
        <end position="32"/>
    </location>
    <ligand>
        <name>ATP</name>
        <dbReference type="ChEBI" id="CHEBI:30616"/>
    </ligand>
</feature>
<feature type="binding site" evidence="6">
    <location>
        <begin position="86"/>
        <end position="90"/>
    </location>
    <ligand>
        <name>ATP</name>
        <dbReference type="ChEBI" id="CHEBI:30616"/>
    </ligand>
</feature>
<dbReference type="FunFam" id="3.50.7.10:FF:000001">
    <property type="entry name" value="60 kDa chaperonin"/>
    <property type="match status" value="1"/>
</dbReference>
<dbReference type="AlphaFoldDB" id="A0A917J1J0"/>
<comment type="subunit">
    <text evidence="6 8">Forms a cylinder of 14 subunits composed of two heptameric rings stacked back-to-back. Interacts with the co-chaperonin GroES.</text>
</comment>
<dbReference type="HAMAP" id="MF_00600">
    <property type="entry name" value="CH60"/>
    <property type="match status" value="1"/>
</dbReference>
<comment type="similarity">
    <text evidence="1 6 7">Belongs to the chaperonin (HSP60) family.</text>
</comment>
<dbReference type="PROSITE" id="PS00296">
    <property type="entry name" value="CHAPERONINS_CPN60"/>
    <property type="match status" value="1"/>
</dbReference>
<name>A0A917J1J0_9BACT</name>
<dbReference type="GO" id="GO:0005737">
    <property type="term" value="C:cytoplasm"/>
    <property type="evidence" value="ECO:0007669"/>
    <property type="project" value="UniProtKB-SubCell"/>
</dbReference>
<dbReference type="InterPro" id="IPR001844">
    <property type="entry name" value="Cpn60/GroEL"/>
</dbReference>
<evidence type="ECO:0000256" key="9">
    <source>
        <dbReference type="SAM" id="Coils"/>
    </source>
</evidence>
<dbReference type="PRINTS" id="PR00298">
    <property type="entry name" value="CHAPERONIN60"/>
</dbReference>
<proteinExistence type="inferred from homology"/>
<feature type="binding site" evidence="6">
    <location>
        <position position="415"/>
    </location>
    <ligand>
        <name>ATP</name>
        <dbReference type="ChEBI" id="CHEBI:30616"/>
    </ligand>
</feature>
<dbReference type="GO" id="GO:0042026">
    <property type="term" value="P:protein refolding"/>
    <property type="evidence" value="ECO:0007669"/>
    <property type="project" value="UniProtKB-UniRule"/>
</dbReference>
<evidence type="ECO:0000256" key="6">
    <source>
        <dbReference type="HAMAP-Rule" id="MF_00600"/>
    </source>
</evidence>
<dbReference type="SUPFAM" id="SSF48592">
    <property type="entry name" value="GroEL equatorial domain-like"/>
    <property type="match status" value="1"/>
</dbReference>
<dbReference type="InterPro" id="IPR027410">
    <property type="entry name" value="TCP-1-like_intermed_sf"/>
</dbReference>
<evidence type="ECO:0000256" key="8">
    <source>
        <dbReference type="RuleBase" id="RU000419"/>
    </source>
</evidence>
<feature type="binding site" evidence="6">
    <location>
        <position position="496"/>
    </location>
    <ligand>
        <name>ATP</name>
        <dbReference type="ChEBI" id="CHEBI:30616"/>
    </ligand>
</feature>
<dbReference type="Gene3D" id="1.10.560.10">
    <property type="entry name" value="GroEL-like equatorial domain"/>
    <property type="match status" value="1"/>
</dbReference>
<comment type="caution">
    <text evidence="10">The sequence shown here is derived from an EMBL/GenBank/DDBJ whole genome shotgun (WGS) entry which is preliminary data.</text>
</comment>
<reference evidence="10" key="1">
    <citation type="journal article" date="2014" name="Int. J. Syst. Evol. Microbiol.">
        <title>Complete genome sequence of Corynebacterium casei LMG S-19264T (=DSM 44701T), isolated from a smear-ripened cheese.</title>
        <authorList>
            <consortium name="US DOE Joint Genome Institute (JGI-PGF)"/>
            <person name="Walter F."/>
            <person name="Albersmeier A."/>
            <person name="Kalinowski J."/>
            <person name="Ruckert C."/>
        </authorList>
    </citation>
    <scope>NUCLEOTIDE SEQUENCE</scope>
    <source>
        <strain evidence="10">CGMCC 1.15290</strain>
    </source>
</reference>
<evidence type="ECO:0000256" key="5">
    <source>
        <dbReference type="ARBA" id="ARBA00023235"/>
    </source>
</evidence>
<dbReference type="FunFam" id="1.10.560.10:FF:000001">
    <property type="entry name" value="60 kDa chaperonin"/>
    <property type="match status" value="1"/>
</dbReference>
<evidence type="ECO:0000256" key="4">
    <source>
        <dbReference type="ARBA" id="ARBA00023186"/>
    </source>
</evidence>
<keyword evidence="9" id="KW-0175">Coiled coil</keyword>
<accession>A0A917J1J0</accession>
<evidence type="ECO:0000256" key="2">
    <source>
        <dbReference type="ARBA" id="ARBA00022741"/>
    </source>
</evidence>
<dbReference type="NCBIfam" id="TIGR02348">
    <property type="entry name" value="GroEL"/>
    <property type="match status" value="1"/>
</dbReference>
<dbReference type="CDD" id="cd03344">
    <property type="entry name" value="GroEL"/>
    <property type="match status" value="1"/>
</dbReference>
<dbReference type="InterPro" id="IPR027409">
    <property type="entry name" value="GroEL-like_apical_dom_sf"/>
</dbReference>
<dbReference type="Gene3D" id="3.30.260.10">
    <property type="entry name" value="TCP-1-like chaperonin intermediate domain"/>
    <property type="match status" value="1"/>
</dbReference>
<comment type="caution">
    <text evidence="6">Lacks conserved residue(s) required for the propagation of feature annotation.</text>
</comment>
<comment type="subcellular location">
    <subcellularLocation>
        <location evidence="6">Cytoplasm</location>
    </subcellularLocation>
</comment>
<dbReference type="NCBIfam" id="NF009488">
    <property type="entry name" value="PRK12850.1"/>
    <property type="match status" value="1"/>
</dbReference>
<dbReference type="Proteomes" id="UP000627292">
    <property type="component" value="Unassembled WGS sequence"/>
</dbReference>
<dbReference type="GO" id="GO:0140662">
    <property type="term" value="F:ATP-dependent protein folding chaperone"/>
    <property type="evidence" value="ECO:0007669"/>
    <property type="project" value="InterPro"/>
</dbReference>
<feature type="coiled-coil region" evidence="9">
    <location>
        <begin position="339"/>
        <end position="366"/>
    </location>
</feature>
<dbReference type="InterPro" id="IPR002423">
    <property type="entry name" value="Cpn60/GroEL/TCP-1"/>
</dbReference>